<dbReference type="SUPFAM" id="SSF54909">
    <property type="entry name" value="Dimeric alpha+beta barrel"/>
    <property type="match status" value="1"/>
</dbReference>
<dbReference type="AlphaFoldDB" id="A0AB39I7Q1"/>
<reference evidence="2" key="1">
    <citation type="submission" date="2024-07" db="EMBL/GenBank/DDBJ databases">
        <title>Identification and characteristics of a novel species of coltsfoot's symbiotic bacteria.</title>
        <authorList>
            <person name="Juszczyk A."/>
            <person name="Jasielczuk I."/>
            <person name="Gurgul A."/>
            <person name="Rogala M."/>
            <person name="Kowalczyk A."/>
            <person name="Szmatola T."/>
            <person name="Kosecka-Strojek M."/>
            <person name="Arent Z."/>
            <person name="Latowski D."/>
        </authorList>
    </citation>
    <scope>NUCLEOTIDE SEQUENCE</scope>
    <source>
        <strain evidence="2">Hg7Tf</strain>
    </source>
</reference>
<proteinExistence type="predicted"/>
<dbReference type="InterPro" id="IPR007138">
    <property type="entry name" value="ABM_dom"/>
</dbReference>
<protein>
    <submittedName>
        <fullName evidence="2">Antibiotic biosynthesis monooxygenase</fullName>
    </submittedName>
</protein>
<keyword evidence="2" id="KW-0560">Oxidoreductase</keyword>
<sequence>MTATARSLCFTQMIEFEVAPARQYALAQALTERSEVLASQHVGLMSASIQASDDGCRVLQYLQWQSRHAWEAAASSFAQEPFLQLIQQHQAKGVNFAAFQTLSSLARSTTDGLHCKLPSAQEYQGEWCG</sequence>
<dbReference type="EMBL" id="CP162607">
    <property type="protein sequence ID" value="XDK39498.1"/>
    <property type="molecule type" value="Genomic_DNA"/>
</dbReference>
<name>A0AB39I7Q1_9PSED</name>
<evidence type="ECO:0000259" key="1">
    <source>
        <dbReference type="Pfam" id="PF03992"/>
    </source>
</evidence>
<gene>
    <name evidence="2" type="ORF">AB4Y39_12815</name>
</gene>
<dbReference type="InterPro" id="IPR011008">
    <property type="entry name" value="Dimeric_a/b-barrel"/>
</dbReference>
<dbReference type="Pfam" id="PF03992">
    <property type="entry name" value="ABM"/>
    <property type="match status" value="1"/>
</dbReference>
<accession>A0AB39I7Q1</accession>
<organism evidence="2">
    <name type="scientific">Pseudomonas sp. Hg7Tf</name>
    <dbReference type="NCBI Taxonomy" id="3236988"/>
    <lineage>
        <taxon>Bacteria</taxon>
        <taxon>Pseudomonadati</taxon>
        <taxon>Pseudomonadota</taxon>
        <taxon>Gammaproteobacteria</taxon>
        <taxon>Pseudomonadales</taxon>
        <taxon>Pseudomonadaceae</taxon>
        <taxon>Pseudomonas</taxon>
    </lineage>
</organism>
<evidence type="ECO:0000313" key="2">
    <source>
        <dbReference type="EMBL" id="XDK39498.1"/>
    </source>
</evidence>
<feature type="domain" description="ABM" evidence="1">
    <location>
        <begin position="10"/>
        <end position="76"/>
    </location>
</feature>
<dbReference type="RefSeq" id="WP_045188600.1">
    <property type="nucleotide sequence ID" value="NZ_CP162607.1"/>
</dbReference>
<keyword evidence="2" id="KW-0503">Monooxygenase</keyword>
<dbReference type="GO" id="GO:0004497">
    <property type="term" value="F:monooxygenase activity"/>
    <property type="evidence" value="ECO:0007669"/>
    <property type="project" value="UniProtKB-KW"/>
</dbReference>
<dbReference type="Gene3D" id="3.30.70.100">
    <property type="match status" value="1"/>
</dbReference>